<evidence type="ECO:0000256" key="1">
    <source>
        <dbReference type="ARBA" id="ARBA00004370"/>
    </source>
</evidence>
<evidence type="ECO:0000313" key="9">
    <source>
        <dbReference type="EMBL" id="AFZ25308.1"/>
    </source>
</evidence>
<dbReference type="HOGENOM" id="CLU_025039_0_0_3"/>
<name>K9WYM4_9NOST</name>
<dbReference type="PATRIC" id="fig|56107.3.peg.3447"/>
<feature type="transmembrane region" description="Helical" evidence="7">
    <location>
        <begin position="549"/>
        <end position="582"/>
    </location>
</feature>
<dbReference type="FunFam" id="3.40.50.300:FF:001670">
    <property type="entry name" value="Dynamin family protein"/>
    <property type="match status" value="1"/>
</dbReference>
<sequence>MSYQVGTDKFINDLERVAQVRSEISICLRKIADTINQSELSGDISSGKLSLSRDIEDITVASKNLSQGVFRLLVLGDMKRGKSTFLNALIGENLLPSDVNPCTAVLTVLRYGSEKKVTIHFNDGKRPQQLDFQSFKYKYTINPDEAKKLEQEQKQAFPDVDHAVVEYPLTLLEKGIEIVDSPGLNDTEARNELSLGYVNNCHAILFVMRASQPCTLGERRYLENYIKGRGLTVFFLINAWDQVRESLIDPDDIEELAASENRLRQVFKANLAEYCAIDGQNVYEERVFELSSIQALRRRLKNPQAELGGTGFPQFMGALNTFLTRERAIAELRQVRTLARLASNHTREAIARRLPLLDQDVDELKKRIDSVEPEFNKLTTIRDQFQKEIINTRDTQARATSESFRSYVLSLGDTFENDFLRYQPELNLFDFLSNGKREAFNAVLQKAFEQYITDKLSAWTLAAEKDINAAFRELSRSAAKYGASYSQVTDQITEKLTGQKVTVNTTTEDDNSPGWAKWAIGLLSLSSGNLAGVALAGAGFDWKNILLNYFTVIGIGGMITAVTGVFLGPIGFALLGLGVGFLQADQARKELVKTAKKELVKYLPQVASQQSQIVYNAVKECFDAYEKEVSQRINDDITSRKAELDNLLKQKETREINRESELKRFKTLQENVIEQLQKIEAAYSNLLAYYS</sequence>
<evidence type="ECO:0000256" key="5">
    <source>
        <dbReference type="ARBA" id="ARBA00023134"/>
    </source>
</evidence>
<keyword evidence="2" id="KW-0547">Nucleotide-binding</keyword>
<keyword evidence="7" id="KW-1133">Transmembrane helix</keyword>
<keyword evidence="3" id="KW-0378">Hydrolase</keyword>
<dbReference type="CDD" id="cd09912">
    <property type="entry name" value="DLP_2"/>
    <property type="match status" value="1"/>
</dbReference>
<evidence type="ECO:0000313" key="10">
    <source>
        <dbReference type="Proteomes" id="UP000010475"/>
    </source>
</evidence>
<dbReference type="EMBL" id="CP003642">
    <property type="protein sequence ID" value="AFZ25308.1"/>
    <property type="molecule type" value="Genomic_DNA"/>
</dbReference>
<evidence type="ECO:0000256" key="6">
    <source>
        <dbReference type="ARBA" id="ARBA00023136"/>
    </source>
</evidence>
<accession>K9WYM4</accession>
<dbReference type="GO" id="GO:0005525">
    <property type="term" value="F:GTP binding"/>
    <property type="evidence" value="ECO:0007669"/>
    <property type="project" value="UniProtKB-KW"/>
</dbReference>
<dbReference type="InterPro" id="IPR027417">
    <property type="entry name" value="P-loop_NTPase"/>
</dbReference>
<protein>
    <submittedName>
        <fullName evidence="9">Dynamin family protein</fullName>
    </submittedName>
</protein>
<dbReference type="SUPFAM" id="SSF52540">
    <property type="entry name" value="P-loop containing nucleoside triphosphate hydrolases"/>
    <property type="match status" value="1"/>
</dbReference>
<dbReference type="InterPro" id="IPR030381">
    <property type="entry name" value="G_DYNAMIN_dom"/>
</dbReference>
<dbReference type="InterPro" id="IPR027094">
    <property type="entry name" value="Mitofusin_fam"/>
</dbReference>
<dbReference type="AlphaFoldDB" id="K9WYM4"/>
<dbReference type="Pfam" id="PF21808">
    <property type="entry name" value="Dynamin-like_hel_bact"/>
    <property type="match status" value="1"/>
</dbReference>
<dbReference type="Gene3D" id="3.40.50.300">
    <property type="entry name" value="P-loop containing nucleotide triphosphate hydrolases"/>
    <property type="match status" value="1"/>
</dbReference>
<feature type="transmembrane region" description="Helical" evidence="7">
    <location>
        <begin position="515"/>
        <end position="537"/>
    </location>
</feature>
<dbReference type="PROSITE" id="PS51718">
    <property type="entry name" value="G_DYNAMIN_2"/>
    <property type="match status" value="1"/>
</dbReference>
<evidence type="ECO:0000259" key="8">
    <source>
        <dbReference type="PROSITE" id="PS51718"/>
    </source>
</evidence>
<keyword evidence="7" id="KW-0812">Transmembrane</keyword>
<keyword evidence="4" id="KW-0175">Coiled coil</keyword>
<evidence type="ECO:0000256" key="2">
    <source>
        <dbReference type="ARBA" id="ARBA00022741"/>
    </source>
</evidence>
<keyword evidence="10" id="KW-1185">Reference proteome</keyword>
<reference evidence="9 10" key="1">
    <citation type="submission" date="2012-06" db="EMBL/GenBank/DDBJ databases">
        <title>Finished chromosome of genome of Cylindrospermum stagnale PCC 7417.</title>
        <authorList>
            <consortium name="US DOE Joint Genome Institute"/>
            <person name="Gugger M."/>
            <person name="Coursin T."/>
            <person name="Rippka R."/>
            <person name="Tandeau De Marsac N."/>
            <person name="Huntemann M."/>
            <person name="Wei C.-L."/>
            <person name="Han J."/>
            <person name="Detter J.C."/>
            <person name="Han C."/>
            <person name="Tapia R."/>
            <person name="Chen A."/>
            <person name="Kyrpides N."/>
            <person name="Mavromatis K."/>
            <person name="Markowitz V."/>
            <person name="Szeto E."/>
            <person name="Ivanova N."/>
            <person name="Pagani I."/>
            <person name="Pati A."/>
            <person name="Goodwin L."/>
            <person name="Nordberg H.P."/>
            <person name="Cantor M.N."/>
            <person name="Hua S.X."/>
            <person name="Woyke T."/>
            <person name="Kerfeld C.A."/>
        </authorList>
    </citation>
    <scope>NUCLEOTIDE SEQUENCE [LARGE SCALE GENOMIC DNA]</scope>
    <source>
        <strain evidence="9 10">PCC 7417</strain>
    </source>
</reference>
<dbReference type="eggNOG" id="COG0699">
    <property type="taxonomic scope" value="Bacteria"/>
</dbReference>
<dbReference type="KEGG" id="csg:Cylst_3143"/>
<keyword evidence="5" id="KW-0342">GTP-binding</keyword>
<organism evidence="9 10">
    <name type="scientific">Cylindrospermum stagnale PCC 7417</name>
    <dbReference type="NCBI Taxonomy" id="56107"/>
    <lineage>
        <taxon>Bacteria</taxon>
        <taxon>Bacillati</taxon>
        <taxon>Cyanobacteriota</taxon>
        <taxon>Cyanophyceae</taxon>
        <taxon>Nostocales</taxon>
        <taxon>Nostocaceae</taxon>
        <taxon>Cylindrospermum</taxon>
    </lineage>
</organism>
<dbReference type="GO" id="GO:0008053">
    <property type="term" value="P:mitochondrial fusion"/>
    <property type="evidence" value="ECO:0007669"/>
    <property type="project" value="TreeGrafter"/>
</dbReference>
<gene>
    <name evidence="9" type="ORF">Cylst_3143</name>
</gene>
<dbReference type="Proteomes" id="UP000010475">
    <property type="component" value="Chromosome"/>
</dbReference>
<dbReference type="OrthoDB" id="5477114at2"/>
<dbReference type="GO" id="GO:0003924">
    <property type="term" value="F:GTPase activity"/>
    <property type="evidence" value="ECO:0007669"/>
    <property type="project" value="InterPro"/>
</dbReference>
<dbReference type="Pfam" id="PF00350">
    <property type="entry name" value="Dynamin_N"/>
    <property type="match status" value="1"/>
</dbReference>
<evidence type="ECO:0000256" key="7">
    <source>
        <dbReference type="SAM" id="Phobius"/>
    </source>
</evidence>
<proteinExistence type="predicted"/>
<dbReference type="RefSeq" id="WP_015208560.1">
    <property type="nucleotide sequence ID" value="NC_019757.1"/>
</dbReference>
<dbReference type="PANTHER" id="PTHR10465:SF0">
    <property type="entry name" value="SARCALUMENIN"/>
    <property type="match status" value="1"/>
</dbReference>
<evidence type="ECO:0000256" key="4">
    <source>
        <dbReference type="ARBA" id="ARBA00023054"/>
    </source>
</evidence>
<dbReference type="STRING" id="56107.Cylst_3143"/>
<dbReference type="GO" id="GO:0016020">
    <property type="term" value="C:membrane"/>
    <property type="evidence" value="ECO:0007669"/>
    <property type="project" value="UniProtKB-SubCell"/>
</dbReference>
<evidence type="ECO:0000256" key="3">
    <source>
        <dbReference type="ARBA" id="ARBA00022801"/>
    </source>
</evidence>
<dbReference type="InterPro" id="IPR045063">
    <property type="entry name" value="Dynamin_N"/>
</dbReference>
<comment type="subcellular location">
    <subcellularLocation>
        <location evidence="1">Membrane</location>
    </subcellularLocation>
</comment>
<dbReference type="InterPro" id="IPR049399">
    <property type="entry name" value="BDLP-like_hel"/>
</dbReference>
<keyword evidence="6 7" id="KW-0472">Membrane</keyword>
<dbReference type="PANTHER" id="PTHR10465">
    <property type="entry name" value="TRANSMEMBRANE GTPASE FZO1"/>
    <property type="match status" value="1"/>
</dbReference>
<feature type="domain" description="Dynamin-type G" evidence="8">
    <location>
        <begin position="66"/>
        <end position="313"/>
    </location>
</feature>